<dbReference type="SUPFAM" id="SSF82185">
    <property type="entry name" value="Histone H3 K4-specific methyltransferase SET7/9 N-terminal domain"/>
    <property type="match status" value="1"/>
</dbReference>
<dbReference type="EMBL" id="UINC01022466">
    <property type="protein sequence ID" value="SVA92137.1"/>
    <property type="molecule type" value="Genomic_DNA"/>
</dbReference>
<organism evidence="1">
    <name type="scientific">marine metagenome</name>
    <dbReference type="NCBI Taxonomy" id="408172"/>
    <lineage>
        <taxon>unclassified sequences</taxon>
        <taxon>metagenomes</taxon>
        <taxon>ecological metagenomes</taxon>
    </lineage>
</organism>
<dbReference type="Gene3D" id="2.20.110.10">
    <property type="entry name" value="Histone H3 K4-specific methyltransferase SET7/9 N-terminal domain"/>
    <property type="match status" value="1"/>
</dbReference>
<sequence>MSKKGKIISLNDFKENRKLTDPDGNPFTGVCVDYYDYEDEQKEYETRYKDGKENGLCTRWYENGQKEYETRYKDGKENGLCT</sequence>
<evidence type="ECO:0000313" key="1">
    <source>
        <dbReference type="EMBL" id="SVA92137.1"/>
    </source>
</evidence>
<reference evidence="1" key="1">
    <citation type="submission" date="2018-05" db="EMBL/GenBank/DDBJ databases">
        <authorList>
            <person name="Lanie J.A."/>
            <person name="Ng W.-L."/>
            <person name="Kazmierczak K.M."/>
            <person name="Andrzejewski T.M."/>
            <person name="Davidsen T.M."/>
            <person name="Wayne K.J."/>
            <person name="Tettelin H."/>
            <person name="Glass J.I."/>
            <person name="Rusch D."/>
            <person name="Podicherti R."/>
            <person name="Tsui H.-C.T."/>
            <person name="Winkler M.E."/>
        </authorList>
    </citation>
    <scope>NUCLEOTIDE SEQUENCE</scope>
</reference>
<name>A0A381ZTK5_9ZZZZ</name>
<proteinExistence type="predicted"/>
<accession>A0A381ZTK5</accession>
<dbReference type="AlphaFoldDB" id="A0A381ZTK5"/>
<feature type="non-terminal residue" evidence="1">
    <location>
        <position position="82"/>
    </location>
</feature>
<gene>
    <name evidence="1" type="ORF">METZ01_LOCUS144991</name>
</gene>
<protein>
    <submittedName>
        <fullName evidence="1">Uncharacterized protein</fullName>
    </submittedName>
</protein>